<keyword evidence="7 10" id="KW-0067">ATP-binding</keyword>
<keyword evidence="8" id="KW-0460">Magnesium</keyword>
<dbReference type="EC" id="6.3.2.3" evidence="10"/>
<dbReference type="PROSITE" id="PS50975">
    <property type="entry name" value="ATP_GRASP"/>
    <property type="match status" value="1"/>
</dbReference>
<dbReference type="HAMAP" id="MF_00162">
    <property type="entry name" value="GSH_S"/>
    <property type="match status" value="1"/>
</dbReference>
<dbReference type="GO" id="GO:0046872">
    <property type="term" value="F:metal ion binding"/>
    <property type="evidence" value="ECO:0007669"/>
    <property type="project" value="UniProtKB-KW"/>
</dbReference>
<evidence type="ECO:0000256" key="4">
    <source>
        <dbReference type="ARBA" id="ARBA00022684"/>
    </source>
</evidence>
<dbReference type="InterPro" id="IPR004218">
    <property type="entry name" value="GSHS_ATP-bd"/>
</dbReference>
<evidence type="ECO:0000256" key="7">
    <source>
        <dbReference type="ARBA" id="ARBA00022840"/>
    </source>
</evidence>
<dbReference type="GO" id="GO:0005524">
    <property type="term" value="F:ATP binding"/>
    <property type="evidence" value="ECO:0007669"/>
    <property type="project" value="UniProtKB-UniRule"/>
</dbReference>
<dbReference type="GO" id="GO:0005737">
    <property type="term" value="C:cytoplasm"/>
    <property type="evidence" value="ECO:0007669"/>
    <property type="project" value="TreeGrafter"/>
</dbReference>
<evidence type="ECO:0000256" key="2">
    <source>
        <dbReference type="ARBA" id="ARBA00001946"/>
    </source>
</evidence>
<gene>
    <name evidence="10 12" type="primary">gshB</name>
    <name evidence="12" type="ORF">ABOZ73_09655</name>
</gene>
<dbReference type="InterPro" id="IPR006284">
    <property type="entry name" value="Glut_synth_pro"/>
</dbReference>
<sequence>MSLRVAVQMDPVDGVNIESDTTFLMMLTARERGHSLWFYTPDKLSLEDGRVFARAHKLEIQPVQGDHAKLGPVEVLDLAEDVDVILMRQDPPFDMHYITATHLLERVHPKTLVVNNPVEVRNAPEKLFVTSFPGVQPPTLITSDREAIYDFRERHGDVVLKPLHGLGGLGVVRLRPDDPNLDALLELHGMASRDQVVVQKFVPAVSKGDKRILLIDGVPVGGINRVPAEGQVRSNLARGGTAHPFELTARDLELCAIIGPELKARGLLFVGIDVIGDYMTEINVTSPTGAQQLKRFTGIDATAALFERIEALAV</sequence>
<keyword evidence="9" id="KW-0464">Manganese</keyword>
<comment type="catalytic activity">
    <reaction evidence="10">
        <text>gamma-L-glutamyl-L-cysteine + glycine + ATP = glutathione + ADP + phosphate + H(+)</text>
        <dbReference type="Rhea" id="RHEA:13557"/>
        <dbReference type="ChEBI" id="CHEBI:15378"/>
        <dbReference type="ChEBI" id="CHEBI:30616"/>
        <dbReference type="ChEBI" id="CHEBI:43474"/>
        <dbReference type="ChEBI" id="CHEBI:57305"/>
        <dbReference type="ChEBI" id="CHEBI:57925"/>
        <dbReference type="ChEBI" id="CHEBI:58173"/>
        <dbReference type="ChEBI" id="CHEBI:456216"/>
        <dbReference type="EC" id="6.3.2.3"/>
    </reaction>
</comment>
<accession>A0AB39KMR3</accession>
<evidence type="ECO:0000256" key="3">
    <source>
        <dbReference type="ARBA" id="ARBA00022598"/>
    </source>
</evidence>
<dbReference type="NCBIfam" id="NF003573">
    <property type="entry name" value="PRK05246.1"/>
    <property type="match status" value="1"/>
</dbReference>
<evidence type="ECO:0000256" key="6">
    <source>
        <dbReference type="ARBA" id="ARBA00022741"/>
    </source>
</evidence>
<keyword evidence="3 10" id="KW-0436">Ligase</keyword>
<evidence type="ECO:0000256" key="10">
    <source>
        <dbReference type="HAMAP-Rule" id="MF_00162"/>
    </source>
</evidence>
<dbReference type="PANTHER" id="PTHR21621:SF4">
    <property type="entry name" value="GLUTATHIONE SYNTHETASE"/>
    <property type="match status" value="1"/>
</dbReference>
<dbReference type="SUPFAM" id="SSF56059">
    <property type="entry name" value="Glutathione synthetase ATP-binding domain-like"/>
    <property type="match status" value="1"/>
</dbReference>
<evidence type="ECO:0000259" key="11">
    <source>
        <dbReference type="PROSITE" id="PS50975"/>
    </source>
</evidence>
<dbReference type="Gene3D" id="3.30.470.20">
    <property type="entry name" value="ATP-grasp fold, B domain"/>
    <property type="match status" value="1"/>
</dbReference>
<dbReference type="RefSeq" id="WP_369057948.1">
    <property type="nucleotide sequence ID" value="NZ_CP158375.1"/>
</dbReference>
<dbReference type="PANTHER" id="PTHR21621">
    <property type="entry name" value="RIBOSOMAL PROTEIN S6 MODIFICATION PROTEIN"/>
    <property type="match status" value="1"/>
</dbReference>
<name>A0AB39KMR3_9CAUL</name>
<dbReference type="SUPFAM" id="SSF52440">
    <property type="entry name" value="PreATP-grasp domain"/>
    <property type="match status" value="1"/>
</dbReference>
<dbReference type="InterPro" id="IPR016185">
    <property type="entry name" value="PreATP-grasp_dom_sf"/>
</dbReference>
<comment type="cofactor">
    <cofactor evidence="1">
        <name>Mn(2+)</name>
        <dbReference type="ChEBI" id="CHEBI:29035"/>
    </cofactor>
</comment>
<dbReference type="EMBL" id="CP158375">
    <property type="protein sequence ID" value="XDO95095.1"/>
    <property type="molecule type" value="Genomic_DNA"/>
</dbReference>
<comment type="pathway">
    <text evidence="10">Sulfur metabolism; glutathione biosynthesis; glutathione from L-cysteine and L-glutamate: step 2/2.</text>
</comment>
<dbReference type="InterPro" id="IPR013815">
    <property type="entry name" value="ATP_grasp_subdomain_1"/>
</dbReference>
<comment type="cofactor">
    <cofactor evidence="2">
        <name>Mg(2+)</name>
        <dbReference type="ChEBI" id="CHEBI:18420"/>
    </cofactor>
</comment>
<organism evidence="12">
    <name type="scientific">Caulobacter sp. 73W</name>
    <dbReference type="NCBI Taxonomy" id="3161137"/>
    <lineage>
        <taxon>Bacteria</taxon>
        <taxon>Pseudomonadati</taxon>
        <taxon>Pseudomonadota</taxon>
        <taxon>Alphaproteobacteria</taxon>
        <taxon>Caulobacterales</taxon>
        <taxon>Caulobacteraceae</taxon>
        <taxon>Caulobacter</taxon>
    </lineage>
</organism>
<evidence type="ECO:0000256" key="9">
    <source>
        <dbReference type="ARBA" id="ARBA00023211"/>
    </source>
</evidence>
<dbReference type="Pfam" id="PF02951">
    <property type="entry name" value="GSH-S_N"/>
    <property type="match status" value="1"/>
</dbReference>
<keyword evidence="5" id="KW-0479">Metal-binding</keyword>
<dbReference type="Gene3D" id="3.30.1490.20">
    <property type="entry name" value="ATP-grasp fold, A domain"/>
    <property type="match status" value="1"/>
</dbReference>
<dbReference type="AlphaFoldDB" id="A0AB39KMR3"/>
<dbReference type="NCBIfam" id="TIGR01380">
    <property type="entry name" value="glut_syn"/>
    <property type="match status" value="1"/>
</dbReference>
<reference evidence="12" key="1">
    <citation type="submission" date="2024-06" db="EMBL/GenBank/DDBJ databases">
        <title>Caulobacter inopinatus, sp. nov.</title>
        <authorList>
            <person name="Donachie S.P."/>
        </authorList>
    </citation>
    <scope>NUCLEOTIDE SEQUENCE</scope>
    <source>
        <strain evidence="12">73W</strain>
    </source>
</reference>
<keyword evidence="4 10" id="KW-0317">Glutathione biosynthesis</keyword>
<evidence type="ECO:0000256" key="1">
    <source>
        <dbReference type="ARBA" id="ARBA00001936"/>
    </source>
</evidence>
<protein>
    <recommendedName>
        <fullName evidence="10">Glutathione synthetase</fullName>
        <ecNumber evidence="10">6.3.2.3</ecNumber>
    </recommendedName>
    <alternativeName>
        <fullName evidence="10">GSH synthetase</fullName>
        <shortName evidence="10">GSH-S</shortName>
        <shortName evidence="10">GSHase</shortName>
    </alternativeName>
    <alternativeName>
        <fullName evidence="10">Glutathione synthase</fullName>
    </alternativeName>
</protein>
<keyword evidence="6 10" id="KW-0547">Nucleotide-binding</keyword>
<dbReference type="InterPro" id="IPR004215">
    <property type="entry name" value="GSHS_N"/>
</dbReference>
<dbReference type="Pfam" id="PF02955">
    <property type="entry name" value="GSH-S_ATP"/>
    <property type="match status" value="1"/>
</dbReference>
<comment type="similarity">
    <text evidence="10">Belongs to the prokaryotic GSH synthase family.</text>
</comment>
<dbReference type="Gene3D" id="3.40.50.20">
    <property type="match status" value="1"/>
</dbReference>
<feature type="domain" description="ATP-grasp" evidence="11">
    <location>
        <begin position="126"/>
        <end position="310"/>
    </location>
</feature>
<evidence type="ECO:0000313" key="12">
    <source>
        <dbReference type="EMBL" id="XDO95095.1"/>
    </source>
</evidence>
<evidence type="ECO:0000256" key="5">
    <source>
        <dbReference type="ARBA" id="ARBA00022723"/>
    </source>
</evidence>
<dbReference type="GO" id="GO:0004363">
    <property type="term" value="F:glutathione synthase activity"/>
    <property type="evidence" value="ECO:0007669"/>
    <property type="project" value="UniProtKB-UniRule"/>
</dbReference>
<evidence type="ECO:0000256" key="8">
    <source>
        <dbReference type="ARBA" id="ARBA00022842"/>
    </source>
</evidence>
<proteinExistence type="inferred from homology"/>
<dbReference type="InterPro" id="IPR011761">
    <property type="entry name" value="ATP-grasp"/>
</dbReference>